<dbReference type="InterPro" id="IPR032477">
    <property type="entry name" value="Glyco_hydro_64"/>
</dbReference>
<dbReference type="EMBL" id="JBBPHU010000014">
    <property type="protein sequence ID" value="KAK7510545.1"/>
    <property type="molecule type" value="Genomic_DNA"/>
</dbReference>
<evidence type="ECO:0000313" key="3">
    <source>
        <dbReference type="EMBL" id="KAK7510545.1"/>
    </source>
</evidence>
<feature type="domain" description="GH64" evidence="2">
    <location>
        <begin position="59"/>
        <end position="423"/>
    </location>
</feature>
<proteinExistence type="predicted"/>
<dbReference type="InterPro" id="IPR042517">
    <property type="entry name" value="Glyco_hydro_64_N_2"/>
</dbReference>
<sequence>MPASNAVKKLFGCFGSSSKKLAKVPPVPTNRPVPASPSEKQAAPAVNLSNKPNMANATATTLDIGIVNKTNSSTVYAYITGRALDNNNSLFLLQSDGKTAYYPTSPSNTQTALSQNCSIPLGAPGSTTTVTIPHLAGARIWFCIGEELTFLLNPGPALVEPSVTNPTDPSIRKRWDFAEFTWNTTELYANITYVDFVSIPIALDFENTSGATSHVAGMDQNGLDAVCSGLQAQSASDGQGWSSLIVKASDGSNLRALSPNDGIITNSSLFSGYYDSYVDAVWNKYSSDTLNVDTQASYGVLAGKVSNGVLTVGSETFAKPSAADIFSNSTGPFANPSGSVERNAIIPRLAAAFNRSTFLVDTNTPAASTSDYYTNPVTNHYSRIVHDANLDKRGYAFPYDDVAPSGGSDQSGAVYGAPKTFTVTVGGNGATA</sequence>
<dbReference type="Gene3D" id="2.60.110.10">
    <property type="entry name" value="Thaumatin"/>
    <property type="match status" value="1"/>
</dbReference>
<dbReference type="PROSITE" id="PS52006">
    <property type="entry name" value="GH64"/>
    <property type="match status" value="1"/>
</dbReference>
<evidence type="ECO:0000259" key="2">
    <source>
        <dbReference type="PROSITE" id="PS52006"/>
    </source>
</evidence>
<evidence type="ECO:0000313" key="4">
    <source>
        <dbReference type="Proteomes" id="UP001363622"/>
    </source>
</evidence>
<dbReference type="Gene3D" id="3.30.920.50">
    <property type="entry name" value="Beta-1,3-glucanase, C-terminal domain"/>
    <property type="match status" value="1"/>
</dbReference>
<dbReference type="InterPro" id="IPR037398">
    <property type="entry name" value="Glyco_hydro_64_fam"/>
</dbReference>
<feature type="compositionally biased region" description="Pro residues" evidence="1">
    <location>
        <begin position="25"/>
        <end position="35"/>
    </location>
</feature>
<dbReference type="PANTHER" id="PTHR38165">
    <property type="match status" value="1"/>
</dbReference>
<reference evidence="3 4" key="1">
    <citation type="submission" date="2024-04" db="EMBL/GenBank/DDBJ databases">
        <title>Phyllosticta paracitricarpa is synonymous to the EU quarantine fungus P. citricarpa based on phylogenomic analyses.</title>
        <authorList>
            <consortium name="Lawrence Berkeley National Laboratory"/>
            <person name="Van Ingen-Buijs V.A."/>
            <person name="Van Westerhoven A.C."/>
            <person name="Haridas S."/>
            <person name="Skiadas P."/>
            <person name="Martin F."/>
            <person name="Groenewald J.Z."/>
            <person name="Crous P.W."/>
            <person name="Seidl M.F."/>
        </authorList>
    </citation>
    <scope>NUCLEOTIDE SEQUENCE [LARGE SCALE GENOMIC DNA]</scope>
    <source>
        <strain evidence="3 4">CBS 123371</strain>
    </source>
</reference>
<keyword evidence="4" id="KW-1185">Reference proteome</keyword>
<evidence type="ECO:0000256" key="1">
    <source>
        <dbReference type="SAM" id="MobiDB-lite"/>
    </source>
</evidence>
<dbReference type="Proteomes" id="UP001363622">
    <property type="component" value="Unassembled WGS sequence"/>
</dbReference>
<dbReference type="CDD" id="cd09220">
    <property type="entry name" value="GH64-GluB-like"/>
    <property type="match status" value="1"/>
</dbReference>
<dbReference type="Pfam" id="PF16483">
    <property type="entry name" value="Glyco_hydro_64"/>
    <property type="match status" value="1"/>
</dbReference>
<comment type="caution">
    <text evidence="3">The sequence shown here is derived from an EMBL/GenBank/DDBJ whole genome shotgun (WGS) entry which is preliminary data.</text>
</comment>
<dbReference type="PANTHER" id="PTHR38165:SF1">
    <property type="entry name" value="GLUCANASE B"/>
    <property type="match status" value="1"/>
</dbReference>
<protein>
    <recommendedName>
        <fullName evidence="2">GH64 domain-containing protein</fullName>
    </recommendedName>
</protein>
<accession>A0ABR1K9R1</accession>
<feature type="region of interest" description="Disordered" evidence="1">
    <location>
        <begin position="20"/>
        <end position="51"/>
    </location>
</feature>
<name>A0ABR1K9R1_9PEZI</name>
<gene>
    <name evidence="3" type="ORF">IWZ03DRAFT_337251</name>
</gene>
<dbReference type="InterPro" id="IPR037176">
    <property type="entry name" value="Osmotin/thaumatin-like_sf"/>
</dbReference>
<organism evidence="3 4">
    <name type="scientific">Phyllosticta citriasiana</name>
    <dbReference type="NCBI Taxonomy" id="595635"/>
    <lineage>
        <taxon>Eukaryota</taxon>
        <taxon>Fungi</taxon>
        <taxon>Dikarya</taxon>
        <taxon>Ascomycota</taxon>
        <taxon>Pezizomycotina</taxon>
        <taxon>Dothideomycetes</taxon>
        <taxon>Dothideomycetes incertae sedis</taxon>
        <taxon>Botryosphaeriales</taxon>
        <taxon>Phyllostictaceae</taxon>
        <taxon>Phyllosticta</taxon>
    </lineage>
</organism>